<dbReference type="EMBL" id="OOIP01000022">
    <property type="protein sequence ID" value="SPO40771.1"/>
    <property type="molecule type" value="Genomic_DNA"/>
</dbReference>
<dbReference type="PRINTS" id="PR00412">
    <property type="entry name" value="EPOXHYDRLASE"/>
</dbReference>
<reference evidence="4 5" key="1">
    <citation type="submission" date="2018-03" db="EMBL/GenBank/DDBJ databases">
        <authorList>
            <person name="Guldener U."/>
        </authorList>
    </citation>
    <scope>NUCLEOTIDE SEQUENCE [LARGE SCALE GENOMIC DNA]</scope>
    <source>
        <strain evidence="4 5">DAOM196992</strain>
    </source>
</reference>
<organism evidence="4 5">
    <name type="scientific">Pseudozyma flocculosa</name>
    <dbReference type="NCBI Taxonomy" id="84751"/>
    <lineage>
        <taxon>Eukaryota</taxon>
        <taxon>Fungi</taxon>
        <taxon>Dikarya</taxon>
        <taxon>Basidiomycota</taxon>
        <taxon>Ustilaginomycotina</taxon>
        <taxon>Ustilaginomycetes</taxon>
        <taxon>Ustilaginales</taxon>
        <taxon>Ustilaginaceae</taxon>
        <taxon>Pseudozyma</taxon>
    </lineage>
</organism>
<evidence type="ECO:0000256" key="2">
    <source>
        <dbReference type="ARBA" id="ARBA00038334"/>
    </source>
</evidence>
<dbReference type="SUPFAM" id="SSF53474">
    <property type="entry name" value="alpha/beta-Hydrolases"/>
    <property type="match status" value="1"/>
</dbReference>
<dbReference type="Pfam" id="PF12697">
    <property type="entry name" value="Abhydrolase_6"/>
    <property type="match status" value="1"/>
</dbReference>
<evidence type="ECO:0000313" key="4">
    <source>
        <dbReference type="EMBL" id="SPO40771.1"/>
    </source>
</evidence>
<dbReference type="InterPro" id="IPR000639">
    <property type="entry name" value="Epox_hydrolase-like"/>
</dbReference>
<dbReference type="InterPro" id="IPR029058">
    <property type="entry name" value="AB_hydrolase_fold"/>
</dbReference>
<dbReference type="InterPro" id="IPR000073">
    <property type="entry name" value="AB_hydrolase_1"/>
</dbReference>
<dbReference type="Gene3D" id="3.40.50.1820">
    <property type="entry name" value="alpha/beta hydrolase"/>
    <property type="match status" value="1"/>
</dbReference>
<feature type="domain" description="AB hydrolase-1" evidence="3">
    <location>
        <begin position="47"/>
        <end position="364"/>
    </location>
</feature>
<keyword evidence="5" id="KW-1185">Reference proteome</keyword>
<name>A0A5C3FBB9_9BASI</name>
<evidence type="ECO:0000313" key="5">
    <source>
        <dbReference type="Proteomes" id="UP000323386"/>
    </source>
</evidence>
<proteinExistence type="inferred from homology"/>
<keyword evidence="1 4" id="KW-0378">Hydrolase</keyword>
<dbReference type="Proteomes" id="UP000323386">
    <property type="component" value="Unassembled WGS sequence"/>
</dbReference>
<protein>
    <submittedName>
        <fullName evidence="4">Related to soluble epoxide hydrolase</fullName>
    </submittedName>
</protein>
<comment type="similarity">
    <text evidence="2">Belongs to the AB hydrolase superfamily. Epoxide hydrolase family.</text>
</comment>
<dbReference type="GO" id="GO:0016787">
    <property type="term" value="F:hydrolase activity"/>
    <property type="evidence" value="ECO:0007669"/>
    <property type="project" value="UniProtKB-KW"/>
</dbReference>
<dbReference type="PANTHER" id="PTHR43329">
    <property type="entry name" value="EPOXIDE HYDROLASE"/>
    <property type="match status" value="1"/>
</dbReference>
<accession>A0A5C3FBB9</accession>
<sequence length="391" mass="43519">MAQPGISQFYVTPLAPSPSQPDGPATQRRYHYLDYHPPQGVPQRATILLLHGFPDFSRGWRNVVAPLQFSGYRLIVPDLLGYGLTSAPRSSPDASGQSRIAEYSGRSICADLDGLLDHAKAGQGAEFGSHSCDSQGRNGRVIVVSHDWGGWLGWKTAQWIPHRIMGVASLCVPYQPPTSKPISMDQLIQGLPNFGYQKFFADPRSTKIIEDNLERFFRIVYMIPGLFSGDGNIGSQAADWYREGQLEKLLTSPEFQKVDLSSIGKSLLDEAELQRYVSTFKSRGMEGPLTWYRTRPINYKDDQTFREKGLPATLPALLLQPTDDVAVPPSMGKGMPKHVPAVRLVEINGSGHFAQNELPNVVVAEIKKWIDEAIIPSEKNGTWFQWIKSRL</sequence>
<dbReference type="OrthoDB" id="408373at2759"/>
<evidence type="ECO:0000259" key="3">
    <source>
        <dbReference type="Pfam" id="PF12697"/>
    </source>
</evidence>
<evidence type="ECO:0000256" key="1">
    <source>
        <dbReference type="ARBA" id="ARBA00022801"/>
    </source>
</evidence>
<gene>
    <name evidence="4" type="ORF">PSFLO_06253</name>
</gene>
<dbReference type="AlphaFoldDB" id="A0A5C3FBB9"/>